<evidence type="ECO:0000313" key="2">
    <source>
        <dbReference type="Proteomes" id="UP000231263"/>
    </source>
</evidence>
<dbReference type="AlphaFoldDB" id="A0A2M7XHD6"/>
<sequence length="74" mass="8299">MTTKFKTGVQANWYVAMMEKFDLIVGKHAIPQEISSDLQSLFVETAREQYKSGNKSGITWLLKEQAKKAAMSAS</sequence>
<comment type="caution">
    <text evidence="1">The sequence shown here is derived from an EMBL/GenBank/DDBJ whole genome shotgun (WGS) entry which is preliminary data.</text>
</comment>
<protein>
    <submittedName>
        <fullName evidence="1">Uncharacterized protein</fullName>
    </submittedName>
</protein>
<proteinExistence type="predicted"/>
<dbReference type="Proteomes" id="UP000231263">
    <property type="component" value="Unassembled WGS sequence"/>
</dbReference>
<organism evidence="1 2">
    <name type="scientific">Candidatus Uhrbacteria bacterium CG_4_9_14_3_um_filter_41_35</name>
    <dbReference type="NCBI Taxonomy" id="1975034"/>
    <lineage>
        <taxon>Bacteria</taxon>
        <taxon>Candidatus Uhriibacteriota</taxon>
    </lineage>
</organism>
<reference evidence="2" key="1">
    <citation type="submission" date="2017-09" db="EMBL/GenBank/DDBJ databases">
        <title>Depth-based differentiation of microbial function through sediment-hosted aquifers and enrichment of novel symbionts in the deep terrestrial subsurface.</title>
        <authorList>
            <person name="Probst A.J."/>
            <person name="Ladd B."/>
            <person name="Jarett J.K."/>
            <person name="Geller-Mcgrath D.E."/>
            <person name="Sieber C.M.K."/>
            <person name="Emerson J.B."/>
            <person name="Anantharaman K."/>
            <person name="Thomas B.C."/>
            <person name="Malmstrom R."/>
            <person name="Stieglmeier M."/>
            <person name="Klingl A."/>
            <person name="Woyke T."/>
            <person name="Ryan C.M."/>
            <person name="Banfield J.F."/>
        </authorList>
    </citation>
    <scope>NUCLEOTIDE SEQUENCE [LARGE SCALE GENOMIC DNA]</scope>
</reference>
<evidence type="ECO:0000313" key="1">
    <source>
        <dbReference type="EMBL" id="PJA47126.1"/>
    </source>
</evidence>
<gene>
    <name evidence="1" type="ORF">CO173_00080</name>
</gene>
<accession>A0A2M7XHD6</accession>
<dbReference type="EMBL" id="PFWT01000001">
    <property type="protein sequence ID" value="PJA47126.1"/>
    <property type="molecule type" value="Genomic_DNA"/>
</dbReference>
<name>A0A2M7XHD6_9BACT</name>